<feature type="chain" id="PRO_5019773461" description="Lipocalin-like domain-containing protein" evidence="1">
    <location>
        <begin position="26"/>
        <end position="144"/>
    </location>
</feature>
<dbReference type="Proteomes" id="UP000270046">
    <property type="component" value="Chromosome"/>
</dbReference>
<sequence length="144" mass="16347">MIAVPAINLKIIMKKILLLVFSAFAVLLSCSKNDDTTNNPSLIGRWEYRGTSCYCIPPKDTTEGKPGNGNIITFTADTYKRFKKDTLVKSGTYRTRKYNGNRDQIVYDNDTSNIVFFRIANKILTFYGTVPLAADGPEYHYEKR</sequence>
<evidence type="ECO:0000313" key="2">
    <source>
        <dbReference type="EMBL" id="AYL96775.1"/>
    </source>
</evidence>
<dbReference type="OrthoDB" id="1359047at2"/>
<evidence type="ECO:0000313" key="3">
    <source>
        <dbReference type="Proteomes" id="UP000270046"/>
    </source>
</evidence>
<dbReference type="EMBL" id="CP032869">
    <property type="protein sequence ID" value="AYL96775.1"/>
    <property type="molecule type" value="Genomic_DNA"/>
</dbReference>
<evidence type="ECO:0008006" key="4">
    <source>
        <dbReference type="Google" id="ProtNLM"/>
    </source>
</evidence>
<keyword evidence="1" id="KW-0732">Signal</keyword>
<reference evidence="2 3" key="1">
    <citation type="submission" date="2018-10" db="EMBL/GenBank/DDBJ databases">
        <title>Genome sequencing of Mucilaginibacter sp. HYN0043.</title>
        <authorList>
            <person name="Kim M."/>
            <person name="Yi H."/>
        </authorList>
    </citation>
    <scope>NUCLEOTIDE SEQUENCE [LARGE SCALE GENOMIC DNA]</scope>
    <source>
        <strain evidence="2 3">HYN0043</strain>
    </source>
</reference>
<dbReference type="KEGG" id="muh:HYN43_016355"/>
<evidence type="ECO:0000256" key="1">
    <source>
        <dbReference type="SAM" id="SignalP"/>
    </source>
</evidence>
<organism evidence="2 3">
    <name type="scientific">Mucilaginibacter celer</name>
    <dbReference type="NCBI Taxonomy" id="2305508"/>
    <lineage>
        <taxon>Bacteria</taxon>
        <taxon>Pseudomonadati</taxon>
        <taxon>Bacteroidota</taxon>
        <taxon>Sphingobacteriia</taxon>
        <taxon>Sphingobacteriales</taxon>
        <taxon>Sphingobacteriaceae</taxon>
        <taxon>Mucilaginibacter</taxon>
    </lineage>
</organism>
<proteinExistence type="predicted"/>
<feature type="signal peptide" evidence="1">
    <location>
        <begin position="1"/>
        <end position="25"/>
    </location>
</feature>
<accession>A0A494W015</accession>
<keyword evidence="3" id="KW-1185">Reference proteome</keyword>
<gene>
    <name evidence="2" type="ORF">HYN43_016355</name>
</gene>
<protein>
    <recommendedName>
        <fullName evidence="4">Lipocalin-like domain-containing protein</fullName>
    </recommendedName>
</protein>
<name>A0A494W015_9SPHI</name>
<dbReference type="AlphaFoldDB" id="A0A494W015"/>